<evidence type="ECO:0000256" key="1">
    <source>
        <dbReference type="SAM" id="MobiDB-lite"/>
    </source>
</evidence>
<dbReference type="Proteomes" id="UP000267029">
    <property type="component" value="Unassembled WGS sequence"/>
</dbReference>
<protein>
    <submittedName>
        <fullName evidence="2">Uncharacterized protein</fullName>
    </submittedName>
</protein>
<feature type="compositionally biased region" description="Basic and acidic residues" evidence="1">
    <location>
        <begin position="591"/>
        <end position="600"/>
    </location>
</feature>
<accession>A0A3P6HCW3</accession>
<evidence type="ECO:0000313" key="3">
    <source>
        <dbReference type="Proteomes" id="UP000267029"/>
    </source>
</evidence>
<gene>
    <name evidence="2" type="ORF">MCOS_LOCUS2151</name>
</gene>
<proteinExistence type="predicted"/>
<feature type="compositionally biased region" description="Polar residues" evidence="1">
    <location>
        <begin position="601"/>
        <end position="620"/>
    </location>
</feature>
<evidence type="ECO:0000313" key="2">
    <source>
        <dbReference type="EMBL" id="VDD76148.1"/>
    </source>
</evidence>
<dbReference type="OrthoDB" id="6244852at2759"/>
<feature type="compositionally biased region" description="Basic residues" evidence="1">
    <location>
        <begin position="489"/>
        <end position="504"/>
    </location>
</feature>
<keyword evidence="3" id="KW-1185">Reference proteome</keyword>
<sequence length="872" mass="97489">MERDFVHLADKVVKTSLQLSHECNDINRESLNPTEMTEEVESSWKHISQLGNIVQTHVKHARRYHLVRVQFYLFFLAIDNLHHQLSDLNAHIEDLPTCQRPQEKHILDLSADIHQTLVRAAFSYQLAICRRMLQRNIQSADAAALKHESLVQAYVNWQKLKLKLPMVAPLHRRMPLPAGRHSGTLMAPISLPASPQSGKMRRLEAGTRVHVRANRPADLLHREWFLEEEGDGGRLVASVPAAFVWLNTPESSPDRANEKAHRSRSLCLPRSRINNNQAVEELQGHLFGVWEKACSKYDQILRETGIAFLSSTLTDKEVICHAEILNVGALIFIYRASSEEEVERFREALQKMSELVGIVKYQQEDGTENLIDLIDTAKSRLTKQGHSGKLAIDPLAADAMVQAIDIFEEMVGCFQRYSACRSPDVNLPRAQLSKGWRNGTSNKLPNARKTQVVTPQTIIAPTESHPVASAAPTELSEAPKEPEVTSPKKEKRSTSRRRCHRRSRSASLPFDDDSRAPTSQAESEANCPYSSPSSSSSLNNRAQHSVSLLKRSKKADHATGAAEKPRGRKRDRVYRLFPSLLLRRHSRKGEKRGTSEESGNRRSTSSVEGRQDTPSLQQKPGETLTLGRVNYTRKSDIARLRRPPLVFSTPSTLDSGNVADGDSSEMIFPGFEEKAYTQPDVSSICIGVAQREKPRTTTGRASRLYSVACQSGVCADSSMTEVDSAIGDDKAFMPVESFSKKLQVGRSFTAVKMDAERGQASHVYANIDPQMFCQIEKATPIEFSSDVPREECPHVVLYDIGVQVDLPNRLKALRCRLEFEQPGVEIGDKGGLTCQTFDEAPPNVDPDAEKDYRTLSFRVAFNNKPPRCASTL</sequence>
<feature type="compositionally biased region" description="Basic and acidic residues" evidence="1">
    <location>
        <begin position="477"/>
        <end position="488"/>
    </location>
</feature>
<dbReference type="STRING" id="53468.A0A3P6HCW3"/>
<name>A0A3P6HCW3_MESCO</name>
<reference evidence="2 3" key="1">
    <citation type="submission" date="2018-10" db="EMBL/GenBank/DDBJ databases">
        <authorList>
            <consortium name="Pathogen Informatics"/>
        </authorList>
    </citation>
    <scope>NUCLEOTIDE SEQUENCE [LARGE SCALE GENOMIC DNA]</scope>
</reference>
<feature type="region of interest" description="Disordered" evidence="1">
    <location>
        <begin position="431"/>
        <end position="628"/>
    </location>
</feature>
<dbReference type="AlphaFoldDB" id="A0A3P6HCW3"/>
<organism evidence="2 3">
    <name type="scientific">Mesocestoides corti</name>
    <name type="common">Flatworm</name>
    <dbReference type="NCBI Taxonomy" id="53468"/>
    <lineage>
        <taxon>Eukaryota</taxon>
        <taxon>Metazoa</taxon>
        <taxon>Spiralia</taxon>
        <taxon>Lophotrochozoa</taxon>
        <taxon>Platyhelminthes</taxon>
        <taxon>Cestoda</taxon>
        <taxon>Eucestoda</taxon>
        <taxon>Cyclophyllidea</taxon>
        <taxon>Mesocestoididae</taxon>
        <taxon>Mesocestoides</taxon>
    </lineage>
</organism>
<dbReference type="EMBL" id="UXSR01000326">
    <property type="protein sequence ID" value="VDD76148.1"/>
    <property type="molecule type" value="Genomic_DNA"/>
</dbReference>
<feature type="compositionally biased region" description="Polar residues" evidence="1">
    <location>
        <begin position="438"/>
        <end position="459"/>
    </location>
</feature>